<evidence type="ECO:0000313" key="3">
    <source>
        <dbReference type="EMBL" id="KAG0555044.1"/>
    </source>
</evidence>
<evidence type="ECO:0000313" key="4">
    <source>
        <dbReference type="Proteomes" id="UP000822688"/>
    </source>
</evidence>
<dbReference type="InterPro" id="IPR011333">
    <property type="entry name" value="SKP1/BTB/POZ_sf"/>
</dbReference>
<dbReference type="AlphaFoldDB" id="A0A8T0G9K5"/>
<reference evidence="3" key="1">
    <citation type="submission" date="2020-06" db="EMBL/GenBank/DDBJ databases">
        <title>WGS assembly of Ceratodon purpureus strain R40.</title>
        <authorList>
            <person name="Carey S.B."/>
            <person name="Jenkins J."/>
            <person name="Shu S."/>
            <person name="Lovell J.T."/>
            <person name="Sreedasyam A."/>
            <person name="Maumus F."/>
            <person name="Tiley G.P."/>
            <person name="Fernandez-Pozo N."/>
            <person name="Barry K."/>
            <person name="Chen C."/>
            <person name="Wang M."/>
            <person name="Lipzen A."/>
            <person name="Daum C."/>
            <person name="Saski C.A."/>
            <person name="Payton A.C."/>
            <person name="Mcbreen J.C."/>
            <person name="Conrad R.E."/>
            <person name="Kollar L.M."/>
            <person name="Olsson S."/>
            <person name="Huttunen S."/>
            <person name="Landis J.B."/>
            <person name="Wickett N.J."/>
            <person name="Johnson M.G."/>
            <person name="Rensing S.A."/>
            <person name="Grimwood J."/>
            <person name="Schmutz J."/>
            <person name="Mcdaniel S.F."/>
        </authorList>
    </citation>
    <scope>NUCLEOTIDE SEQUENCE</scope>
    <source>
        <strain evidence="3">R40</strain>
    </source>
</reference>
<evidence type="ECO:0000259" key="2">
    <source>
        <dbReference type="PROSITE" id="PS50097"/>
    </source>
</evidence>
<comment type="caution">
    <text evidence="3">The sequence shown here is derived from an EMBL/GenBank/DDBJ whole genome shotgun (WGS) entry which is preliminary data.</text>
</comment>
<evidence type="ECO:0000256" key="1">
    <source>
        <dbReference type="ARBA" id="ARBA00004906"/>
    </source>
</evidence>
<dbReference type="EMBL" id="CM026433">
    <property type="protein sequence ID" value="KAG0555044.1"/>
    <property type="molecule type" value="Genomic_DNA"/>
</dbReference>
<dbReference type="PROSITE" id="PS50097">
    <property type="entry name" value="BTB"/>
    <property type="match status" value="1"/>
</dbReference>
<feature type="domain" description="BTB" evidence="2">
    <location>
        <begin position="36"/>
        <end position="103"/>
    </location>
</feature>
<gene>
    <name evidence="3" type="ORF">KC19_12G139600</name>
</gene>
<organism evidence="3 4">
    <name type="scientific">Ceratodon purpureus</name>
    <name type="common">Fire moss</name>
    <name type="synonym">Dicranum purpureum</name>
    <dbReference type="NCBI Taxonomy" id="3225"/>
    <lineage>
        <taxon>Eukaryota</taxon>
        <taxon>Viridiplantae</taxon>
        <taxon>Streptophyta</taxon>
        <taxon>Embryophyta</taxon>
        <taxon>Bryophyta</taxon>
        <taxon>Bryophytina</taxon>
        <taxon>Bryopsida</taxon>
        <taxon>Dicranidae</taxon>
        <taxon>Pseudoditrichales</taxon>
        <taxon>Ditrichaceae</taxon>
        <taxon>Ceratodon</taxon>
    </lineage>
</organism>
<protein>
    <recommendedName>
        <fullName evidence="2">BTB domain-containing protein</fullName>
    </recommendedName>
</protein>
<dbReference type="SUPFAM" id="SSF54695">
    <property type="entry name" value="POZ domain"/>
    <property type="match status" value="1"/>
</dbReference>
<name>A0A8T0G9K5_CERPU</name>
<accession>A0A8T0G9K5</accession>
<dbReference type="InterPro" id="IPR000210">
    <property type="entry name" value="BTB/POZ_dom"/>
</dbReference>
<keyword evidence="4" id="KW-1185">Reference proteome</keyword>
<dbReference type="SMART" id="SM00225">
    <property type="entry name" value="BTB"/>
    <property type="match status" value="1"/>
</dbReference>
<comment type="pathway">
    <text evidence="1">Protein modification; protein ubiquitination.</text>
</comment>
<dbReference type="InterPro" id="IPR044714">
    <property type="entry name" value="AtSIBP1-like"/>
</dbReference>
<dbReference type="PANTHER" id="PTHR46672">
    <property type="entry name" value="OS08G0495500 PROTEIN-RELATED"/>
    <property type="match status" value="1"/>
</dbReference>
<dbReference type="Proteomes" id="UP000822688">
    <property type="component" value="Chromosome 12"/>
</dbReference>
<sequence length="237" mass="27457">MNIDISKFLPQLSDLDIQKKIESSILLQMLVEGNHADITFKAQGGLVKAHHCFLATVSPVFGAMFKHPMKEQLTSIVDLSSMDIEAVKLFLVLLYSTDNKSDEKQEFFMAVDEHFDDFYEACCMYQVGNRLGLIIRNAMRRNLTPENCWYFHKKSEVGNGKLEDIYSMESLKCICEDYILDNFEEVIDSDQIICAMKDDPEVVRDFVVLNHHNLKREMEEIRGASRKRKKVRINMDD</sequence>
<dbReference type="Gene3D" id="3.30.710.10">
    <property type="entry name" value="Potassium Channel Kv1.1, Chain A"/>
    <property type="match status" value="1"/>
</dbReference>
<proteinExistence type="predicted"/>
<dbReference type="PANTHER" id="PTHR46672:SF8">
    <property type="entry name" value="BTB DOMAIN-CONTAINING PROTEIN"/>
    <property type="match status" value="1"/>
</dbReference>
<dbReference type="CDD" id="cd18186">
    <property type="entry name" value="BTB_POZ_ZBTB_KLHL-like"/>
    <property type="match status" value="1"/>
</dbReference>
<dbReference type="Pfam" id="PF00651">
    <property type="entry name" value="BTB"/>
    <property type="match status" value="1"/>
</dbReference>